<gene>
    <name evidence="1" type="ORF">TL16_g02250</name>
</gene>
<proteinExistence type="predicted"/>
<sequence length="95" mass="10652">MNEEAEMHAKHATRAKTFCNSQGIVTKSALRDFEVLRDQADPGAIIVLSVFQRLYELHSLLVPHKGRAQRGAAQETLALTDQVAKEYKGVYLTIR</sequence>
<organism evidence="1 2">
    <name type="scientific">Triparma laevis f. inornata</name>
    <dbReference type="NCBI Taxonomy" id="1714386"/>
    <lineage>
        <taxon>Eukaryota</taxon>
        <taxon>Sar</taxon>
        <taxon>Stramenopiles</taxon>
        <taxon>Ochrophyta</taxon>
        <taxon>Bolidophyceae</taxon>
        <taxon>Parmales</taxon>
        <taxon>Triparmaceae</taxon>
        <taxon>Triparma</taxon>
    </lineage>
</organism>
<dbReference type="AlphaFoldDB" id="A0A9W7DVY0"/>
<dbReference type="Proteomes" id="UP001162640">
    <property type="component" value="Unassembled WGS sequence"/>
</dbReference>
<accession>A0A9W7DVY0</accession>
<evidence type="ECO:0000313" key="2">
    <source>
        <dbReference type="Proteomes" id="UP001162640"/>
    </source>
</evidence>
<protein>
    <submittedName>
        <fullName evidence="1">Uncharacterized protein</fullName>
    </submittedName>
</protein>
<dbReference type="EMBL" id="BLQM01000054">
    <property type="protein sequence ID" value="GMH56913.1"/>
    <property type="molecule type" value="Genomic_DNA"/>
</dbReference>
<comment type="caution">
    <text evidence="1">The sequence shown here is derived from an EMBL/GenBank/DDBJ whole genome shotgun (WGS) entry which is preliminary data.</text>
</comment>
<reference evidence="2" key="1">
    <citation type="journal article" date="2023" name="Commun. Biol.">
        <title>Genome analysis of Parmales, the sister group of diatoms, reveals the evolutionary specialization of diatoms from phago-mixotrophs to photoautotrophs.</title>
        <authorList>
            <person name="Ban H."/>
            <person name="Sato S."/>
            <person name="Yoshikawa S."/>
            <person name="Yamada K."/>
            <person name="Nakamura Y."/>
            <person name="Ichinomiya M."/>
            <person name="Sato N."/>
            <person name="Blanc-Mathieu R."/>
            <person name="Endo H."/>
            <person name="Kuwata A."/>
            <person name="Ogata H."/>
        </authorList>
    </citation>
    <scope>NUCLEOTIDE SEQUENCE [LARGE SCALE GENOMIC DNA]</scope>
</reference>
<name>A0A9W7DVY0_9STRA</name>
<evidence type="ECO:0000313" key="1">
    <source>
        <dbReference type="EMBL" id="GMH56913.1"/>
    </source>
</evidence>